<feature type="domain" description="ORC6 first cyclin-like" evidence="7">
    <location>
        <begin position="20"/>
        <end position="105"/>
    </location>
</feature>
<dbReference type="OrthoDB" id="5367324at2759"/>
<dbReference type="EMBL" id="NPHW01004934">
    <property type="protein sequence ID" value="OXV07312.1"/>
    <property type="molecule type" value="Genomic_DNA"/>
</dbReference>
<proteinExistence type="inferred from homology"/>
<keyword evidence="5" id="KW-0539">Nucleus</keyword>
<feature type="region of interest" description="Disordered" evidence="6">
    <location>
        <begin position="107"/>
        <end position="187"/>
    </location>
</feature>
<evidence type="ECO:0000256" key="1">
    <source>
        <dbReference type="ARBA" id="ARBA00004123"/>
    </source>
</evidence>
<comment type="subcellular location">
    <subcellularLocation>
        <location evidence="1">Nucleus</location>
    </subcellularLocation>
</comment>
<organism evidence="8 9">
    <name type="scientific">Elaphomyces granulatus</name>
    <dbReference type="NCBI Taxonomy" id="519963"/>
    <lineage>
        <taxon>Eukaryota</taxon>
        <taxon>Fungi</taxon>
        <taxon>Dikarya</taxon>
        <taxon>Ascomycota</taxon>
        <taxon>Pezizomycotina</taxon>
        <taxon>Eurotiomycetes</taxon>
        <taxon>Eurotiomycetidae</taxon>
        <taxon>Eurotiales</taxon>
        <taxon>Elaphomycetaceae</taxon>
        <taxon>Elaphomyces</taxon>
    </lineage>
</organism>
<comment type="similarity">
    <text evidence="2">Belongs to the ORC6 family.</text>
</comment>
<keyword evidence="4" id="KW-0238">DNA-binding</keyword>
<evidence type="ECO:0000256" key="2">
    <source>
        <dbReference type="ARBA" id="ARBA00010840"/>
    </source>
</evidence>
<evidence type="ECO:0000313" key="8">
    <source>
        <dbReference type="EMBL" id="OXV07312.1"/>
    </source>
</evidence>
<gene>
    <name evidence="8" type="ORF">Egran_04922</name>
</gene>
<reference evidence="8 9" key="1">
    <citation type="journal article" date="2015" name="Environ. Microbiol.">
        <title>Metagenome sequence of Elaphomyces granulatus from sporocarp tissue reveals Ascomycota ectomycorrhizal fingerprints of genome expansion and a Proteobacteria-rich microbiome.</title>
        <authorList>
            <person name="Quandt C.A."/>
            <person name="Kohler A."/>
            <person name="Hesse C.N."/>
            <person name="Sharpton T.J."/>
            <person name="Martin F."/>
            <person name="Spatafora J.W."/>
        </authorList>
    </citation>
    <scope>NUCLEOTIDE SEQUENCE [LARGE SCALE GENOMIC DNA]</scope>
    <source>
        <strain evidence="8 9">OSC145934</strain>
    </source>
</reference>
<feature type="compositionally biased region" description="Polar residues" evidence="6">
    <location>
        <begin position="150"/>
        <end position="160"/>
    </location>
</feature>
<feature type="compositionally biased region" description="Polar residues" evidence="6">
    <location>
        <begin position="111"/>
        <end position="141"/>
    </location>
</feature>
<dbReference type="InterPro" id="IPR008721">
    <property type="entry name" value="ORC6_cyclin_first"/>
</dbReference>
<sequence length="470" mass="52100">MKFELNRLTTMTTRPVEQALSMLLPTHATELPPELLNLAQSLIAQSRSYATSLKPEEEIARPYACAEMACKRLTRTLKLPPLLGHPPCPPRVYNKLYAFLDRSLARDTVSTRRSAGNSVLTTPVRPSSIATTPTKNPSARRTPSRADIANTPQSTPTKSTSLKRVHAGGNAPLSLSRRPGRNTHNNRVESTNIQDAPAWVMSCTRTICNTLSAPAPLTSMWSRPPVSKTLPPHIFTGVSSVLHFVRNETGNKFDDEHKKFVDRFLSITDLTSDGYRELVIPLIVAVYFIALARRRSSARTSSTDVEPSSGGNIDDGKKLDAKTFSEMRWAALSSAALPPTQKRHRDVVDSWIALIMNQGWTKGKEWFENIPTAGADDTVEDGIYDKSPEATGLASSKRRKVGNSHGLLPADGSPRGGLLPGLGTMMQDRVDWLSPERREDYIAWKAGIMRRIENRKQFQSHLLLNDIYQL</sequence>
<evidence type="ECO:0000256" key="6">
    <source>
        <dbReference type="SAM" id="MobiDB-lite"/>
    </source>
</evidence>
<feature type="region of interest" description="Disordered" evidence="6">
    <location>
        <begin position="387"/>
        <end position="413"/>
    </location>
</feature>
<evidence type="ECO:0000259" key="7">
    <source>
        <dbReference type="Pfam" id="PF05460"/>
    </source>
</evidence>
<dbReference type="AlphaFoldDB" id="A0A232LT56"/>
<keyword evidence="9" id="KW-1185">Reference proteome</keyword>
<feature type="region of interest" description="Disordered" evidence="6">
    <location>
        <begin position="299"/>
        <end position="318"/>
    </location>
</feature>
<protein>
    <recommendedName>
        <fullName evidence="7">ORC6 first cyclin-like domain-containing protein</fullName>
    </recommendedName>
</protein>
<dbReference type="GO" id="GO:0006260">
    <property type="term" value="P:DNA replication"/>
    <property type="evidence" value="ECO:0007669"/>
    <property type="project" value="UniProtKB-KW"/>
</dbReference>
<name>A0A232LT56_9EURO</name>
<accession>A0A232LT56</accession>
<evidence type="ECO:0000256" key="4">
    <source>
        <dbReference type="ARBA" id="ARBA00023125"/>
    </source>
</evidence>
<evidence type="ECO:0000256" key="3">
    <source>
        <dbReference type="ARBA" id="ARBA00022705"/>
    </source>
</evidence>
<keyword evidence="3" id="KW-0235">DNA replication</keyword>
<dbReference type="GO" id="GO:0005664">
    <property type="term" value="C:nuclear origin of replication recognition complex"/>
    <property type="evidence" value="ECO:0007669"/>
    <property type="project" value="InterPro"/>
</dbReference>
<dbReference type="Proteomes" id="UP000243515">
    <property type="component" value="Unassembled WGS sequence"/>
</dbReference>
<evidence type="ECO:0000313" key="9">
    <source>
        <dbReference type="Proteomes" id="UP000243515"/>
    </source>
</evidence>
<comment type="caution">
    <text evidence="8">The sequence shown here is derived from an EMBL/GenBank/DDBJ whole genome shotgun (WGS) entry which is preliminary data.</text>
</comment>
<evidence type="ECO:0000256" key="5">
    <source>
        <dbReference type="ARBA" id="ARBA00023242"/>
    </source>
</evidence>
<dbReference type="Pfam" id="PF05460">
    <property type="entry name" value="ORC6"/>
    <property type="match status" value="1"/>
</dbReference>
<dbReference type="GO" id="GO:0003677">
    <property type="term" value="F:DNA binding"/>
    <property type="evidence" value="ECO:0007669"/>
    <property type="project" value="UniProtKB-KW"/>
</dbReference>